<dbReference type="GO" id="GO:0006397">
    <property type="term" value="P:mRNA processing"/>
    <property type="evidence" value="ECO:0007669"/>
    <property type="project" value="InterPro"/>
</dbReference>
<comment type="subcellular location">
    <subcellularLocation>
        <location evidence="1">Nucleus</location>
    </subcellularLocation>
</comment>
<feature type="compositionally biased region" description="Gly residues" evidence="6">
    <location>
        <begin position="659"/>
        <end position="670"/>
    </location>
</feature>
<dbReference type="AlphaFoldDB" id="A0A7S3P8Z4"/>
<gene>
    <name evidence="8" type="ORF">ACOF00016_LOCUS11094</name>
</gene>
<dbReference type="PANTHER" id="PTHR15439">
    <property type="entry name" value="RETINOBLASTOMA-BINDING PROTEIN 6"/>
    <property type="match status" value="1"/>
</dbReference>
<evidence type="ECO:0000256" key="1">
    <source>
        <dbReference type="ARBA" id="ARBA00004123"/>
    </source>
</evidence>
<dbReference type="InterPro" id="IPR014891">
    <property type="entry name" value="DWNN_domain"/>
</dbReference>
<feature type="compositionally biased region" description="Basic and acidic residues" evidence="6">
    <location>
        <begin position="428"/>
        <end position="461"/>
    </location>
</feature>
<dbReference type="EMBL" id="HBIM01013757">
    <property type="protein sequence ID" value="CAE0413851.1"/>
    <property type="molecule type" value="Transcribed_RNA"/>
</dbReference>
<feature type="compositionally biased region" description="Gly residues" evidence="6">
    <location>
        <begin position="679"/>
        <end position="696"/>
    </location>
</feature>
<keyword evidence="4" id="KW-0862">Zinc</keyword>
<sequence length="696" mass="75547">MSASILYKFRSSTTFEALPLPGSAARLFDVKKAIVLAKKLDQAGSMEFDLSVRDATTNEEYADENMLLPRGTRLIVQRLPAARGHGFLSRMARNPYGGGAPVTASHAAAPSNFYNIDSRAHAEDDEFVSSTAAPVHDDEKELAALRAATDAGRGDLRLHVSGAGGGGGFRPPTGGAGRGAGGNNSNSNFVPRQRPNADPELREQEKQPKKRATGIPRTFLNLSAPPATDGMGDGETANVPLLQPNTIGFEELVNRGGGQSENASSSNRLEYALKITAQTVPEYLQCAICHNVVKDAMILPWDAEGRTTCESCIRDALTQNGFRCPLTGQEGVSPDDLLPNLALRKAAVQFVKGVMEKMEEITKQRVDDDEDVDFTQGDSKAALLEGDSGDKGVIISKKTTLTGRKKQEEEDPFAGEDDFGGDVFAVDVEEKPEVAEEVTPKAKQEETVKEEVEVKKEESPVEQKQNQNVEKPTTAKPDLESPKNVAPERSSSPANSRGGREPTSSRRDRRRGPPVGYSMGPAGGAALGPREDSYSPRNDSRGGDGRDRDFGGGRGRSRAYGRGDREDNGKDSSSRHHDDAGESNSITSDRDRDRDRNSDRDRFSDRERGSKRPRSGSDYDDPPPEDDRYNSRRNTNDDRSYGRYDDRRGGGDYRSQGYQGRGGGGRGYGGRFDDRGGYRGRGGGRRGGGYRGRGRY</sequence>
<dbReference type="InterPro" id="IPR013083">
    <property type="entry name" value="Znf_RING/FYVE/PHD"/>
</dbReference>
<dbReference type="Gene3D" id="3.10.20.90">
    <property type="entry name" value="Phosphatidylinositol 3-kinase Catalytic Subunit, Chain A, domain 1"/>
    <property type="match status" value="1"/>
</dbReference>
<dbReference type="GO" id="GO:0005634">
    <property type="term" value="C:nucleus"/>
    <property type="evidence" value="ECO:0007669"/>
    <property type="project" value="UniProtKB-SubCell"/>
</dbReference>
<dbReference type="PANTHER" id="PTHR15439:SF0">
    <property type="entry name" value="CELL DIVISION CYCLE AND APOPTOSIS REGULATOR PROTEIN 1-RELATED"/>
    <property type="match status" value="1"/>
</dbReference>
<feature type="compositionally biased region" description="Basic and acidic residues" evidence="6">
    <location>
        <begin position="529"/>
        <end position="551"/>
    </location>
</feature>
<dbReference type="CDD" id="cd16620">
    <property type="entry name" value="vRING-HC-C4C4_RBBP6"/>
    <property type="match status" value="1"/>
</dbReference>
<dbReference type="GO" id="GO:0008270">
    <property type="term" value="F:zinc ion binding"/>
    <property type="evidence" value="ECO:0007669"/>
    <property type="project" value="UniProtKB-KW"/>
</dbReference>
<name>A0A7S3P8Z4_9STRA</name>
<evidence type="ECO:0000313" key="8">
    <source>
        <dbReference type="EMBL" id="CAE0413851.1"/>
    </source>
</evidence>
<evidence type="ECO:0000256" key="2">
    <source>
        <dbReference type="ARBA" id="ARBA00022723"/>
    </source>
</evidence>
<dbReference type="GO" id="GO:0016567">
    <property type="term" value="P:protein ubiquitination"/>
    <property type="evidence" value="ECO:0007669"/>
    <property type="project" value="InterPro"/>
</dbReference>
<evidence type="ECO:0000256" key="5">
    <source>
        <dbReference type="ARBA" id="ARBA00023242"/>
    </source>
</evidence>
<organism evidence="8">
    <name type="scientific">Amphora coffeiformis</name>
    <dbReference type="NCBI Taxonomy" id="265554"/>
    <lineage>
        <taxon>Eukaryota</taxon>
        <taxon>Sar</taxon>
        <taxon>Stramenopiles</taxon>
        <taxon>Ochrophyta</taxon>
        <taxon>Bacillariophyta</taxon>
        <taxon>Bacillariophyceae</taxon>
        <taxon>Bacillariophycidae</taxon>
        <taxon>Thalassiophysales</taxon>
        <taxon>Catenulaceae</taxon>
        <taxon>Amphora</taxon>
    </lineage>
</organism>
<dbReference type="GO" id="GO:0006511">
    <property type="term" value="P:ubiquitin-dependent protein catabolic process"/>
    <property type="evidence" value="ECO:0007669"/>
    <property type="project" value="TreeGrafter"/>
</dbReference>
<dbReference type="Pfam" id="PF08783">
    <property type="entry name" value="DWNN"/>
    <property type="match status" value="1"/>
</dbReference>
<keyword evidence="5" id="KW-0539">Nucleus</keyword>
<dbReference type="PROSITE" id="PS51282">
    <property type="entry name" value="DWNN"/>
    <property type="match status" value="1"/>
</dbReference>
<feature type="region of interest" description="Disordered" evidence="6">
    <location>
        <begin position="156"/>
        <end position="223"/>
    </location>
</feature>
<dbReference type="GO" id="GO:0061630">
    <property type="term" value="F:ubiquitin protein ligase activity"/>
    <property type="evidence" value="ECO:0007669"/>
    <property type="project" value="InterPro"/>
</dbReference>
<feature type="compositionally biased region" description="Basic and acidic residues" evidence="6">
    <location>
        <begin position="625"/>
        <end position="651"/>
    </location>
</feature>
<dbReference type="SUPFAM" id="SSF57850">
    <property type="entry name" value="RING/U-box"/>
    <property type="match status" value="1"/>
</dbReference>
<protein>
    <recommendedName>
        <fullName evidence="7">DWNN domain-containing protein</fullName>
    </recommendedName>
</protein>
<dbReference type="SMART" id="SM01180">
    <property type="entry name" value="DWNN"/>
    <property type="match status" value="1"/>
</dbReference>
<dbReference type="InterPro" id="IPR033489">
    <property type="entry name" value="RBBP6"/>
</dbReference>
<dbReference type="Gene3D" id="3.30.40.10">
    <property type="entry name" value="Zinc/RING finger domain, C3HC4 (zinc finger)"/>
    <property type="match status" value="1"/>
</dbReference>
<evidence type="ECO:0000256" key="3">
    <source>
        <dbReference type="ARBA" id="ARBA00022771"/>
    </source>
</evidence>
<feature type="region of interest" description="Disordered" evidence="6">
    <location>
        <begin position="427"/>
        <end position="696"/>
    </location>
</feature>
<keyword evidence="2" id="KW-0479">Metal-binding</keyword>
<evidence type="ECO:0000256" key="6">
    <source>
        <dbReference type="SAM" id="MobiDB-lite"/>
    </source>
</evidence>
<evidence type="ECO:0000259" key="7">
    <source>
        <dbReference type="PROSITE" id="PS51282"/>
    </source>
</evidence>
<feature type="compositionally biased region" description="Basic and acidic residues" evidence="6">
    <location>
        <begin position="588"/>
        <end position="610"/>
    </location>
</feature>
<keyword evidence="3" id="KW-0863">Zinc-finger</keyword>
<feature type="compositionally biased region" description="Gly residues" evidence="6">
    <location>
        <begin position="162"/>
        <end position="182"/>
    </location>
</feature>
<feature type="compositionally biased region" description="Basic and acidic residues" evidence="6">
    <location>
        <begin position="195"/>
        <end position="207"/>
    </location>
</feature>
<reference evidence="8" key="1">
    <citation type="submission" date="2021-01" db="EMBL/GenBank/DDBJ databases">
        <authorList>
            <person name="Corre E."/>
            <person name="Pelletier E."/>
            <person name="Niang G."/>
            <person name="Scheremetjew M."/>
            <person name="Finn R."/>
            <person name="Kale V."/>
            <person name="Holt S."/>
            <person name="Cochrane G."/>
            <person name="Meng A."/>
            <person name="Brown T."/>
            <person name="Cohen L."/>
        </authorList>
    </citation>
    <scope>NUCLEOTIDE SEQUENCE</scope>
    <source>
        <strain evidence="8">CCMP127</strain>
    </source>
</reference>
<accession>A0A7S3P8Z4</accession>
<evidence type="ECO:0000256" key="4">
    <source>
        <dbReference type="ARBA" id="ARBA00022833"/>
    </source>
</evidence>
<feature type="compositionally biased region" description="Basic and acidic residues" evidence="6">
    <location>
        <begin position="561"/>
        <end position="580"/>
    </location>
</feature>
<feature type="domain" description="DWNN" evidence="7">
    <location>
        <begin position="5"/>
        <end position="80"/>
    </location>
</feature>
<proteinExistence type="predicted"/>